<evidence type="ECO:0000313" key="2">
    <source>
        <dbReference type="Proteomes" id="UP001497700"/>
    </source>
</evidence>
<evidence type="ECO:0000313" key="1">
    <source>
        <dbReference type="EMBL" id="KAI4862536.1"/>
    </source>
</evidence>
<proteinExistence type="predicted"/>
<protein>
    <submittedName>
        <fullName evidence="1">Uncharacterized protein</fullName>
    </submittedName>
</protein>
<organism evidence="1 2">
    <name type="scientific">Hypoxylon rubiginosum</name>
    <dbReference type="NCBI Taxonomy" id="110542"/>
    <lineage>
        <taxon>Eukaryota</taxon>
        <taxon>Fungi</taxon>
        <taxon>Dikarya</taxon>
        <taxon>Ascomycota</taxon>
        <taxon>Pezizomycotina</taxon>
        <taxon>Sordariomycetes</taxon>
        <taxon>Xylariomycetidae</taxon>
        <taxon>Xylariales</taxon>
        <taxon>Hypoxylaceae</taxon>
        <taxon>Hypoxylon</taxon>
    </lineage>
</organism>
<sequence length="105" mass="11179">MRVPTLMTLAAVAAVGFSSPTPQADPPEQDLCLQRKFLSALLCEDIDAAYSNVTLPSLGWYCCWAQGPFAPPPALPVSAWLTFAEDGSVANRCLARGSCTYSVPN</sequence>
<dbReference type="Proteomes" id="UP001497700">
    <property type="component" value="Unassembled WGS sequence"/>
</dbReference>
<accession>A0ACB9YSZ4</accession>
<name>A0ACB9YSZ4_9PEZI</name>
<reference evidence="1 2" key="1">
    <citation type="journal article" date="2022" name="New Phytol.">
        <title>Ecological generalism drives hyperdiversity of secondary metabolite gene clusters in xylarialean endophytes.</title>
        <authorList>
            <person name="Franco M.E.E."/>
            <person name="Wisecaver J.H."/>
            <person name="Arnold A.E."/>
            <person name="Ju Y.M."/>
            <person name="Slot J.C."/>
            <person name="Ahrendt S."/>
            <person name="Moore L.P."/>
            <person name="Eastman K.E."/>
            <person name="Scott K."/>
            <person name="Konkel Z."/>
            <person name="Mondo S.J."/>
            <person name="Kuo A."/>
            <person name="Hayes R.D."/>
            <person name="Haridas S."/>
            <person name="Andreopoulos B."/>
            <person name="Riley R."/>
            <person name="LaButti K."/>
            <person name="Pangilinan J."/>
            <person name="Lipzen A."/>
            <person name="Amirebrahimi M."/>
            <person name="Yan J."/>
            <person name="Adam C."/>
            <person name="Keymanesh K."/>
            <person name="Ng V."/>
            <person name="Louie K."/>
            <person name="Northen T."/>
            <person name="Drula E."/>
            <person name="Henrissat B."/>
            <person name="Hsieh H.M."/>
            <person name="Youens-Clark K."/>
            <person name="Lutzoni F."/>
            <person name="Miadlikowska J."/>
            <person name="Eastwood D.C."/>
            <person name="Hamelin R.C."/>
            <person name="Grigoriev I.V."/>
            <person name="U'Ren J.M."/>
        </authorList>
    </citation>
    <scope>NUCLEOTIDE SEQUENCE [LARGE SCALE GENOMIC DNA]</scope>
    <source>
        <strain evidence="1 2">CBS 119005</strain>
    </source>
</reference>
<keyword evidence="2" id="KW-1185">Reference proteome</keyword>
<gene>
    <name evidence="1" type="ORF">F4820DRAFT_430106</name>
</gene>
<comment type="caution">
    <text evidence="1">The sequence shown here is derived from an EMBL/GenBank/DDBJ whole genome shotgun (WGS) entry which is preliminary data.</text>
</comment>
<dbReference type="EMBL" id="MU393523">
    <property type="protein sequence ID" value="KAI4862536.1"/>
    <property type="molecule type" value="Genomic_DNA"/>
</dbReference>